<evidence type="ECO:0000313" key="1">
    <source>
        <dbReference type="EMBL" id="POI24007.1"/>
    </source>
</evidence>
<accession>A0A2P4SIS2</accession>
<reference evidence="1 2" key="1">
    <citation type="submission" date="2018-01" db="EMBL/GenBank/DDBJ databases">
        <title>Comparison of the Chinese Bamboo Partridge and Red Junglefowl genome sequences highlights the importance of demography in genome evolution.</title>
        <authorList>
            <person name="Tiley G.P."/>
            <person name="Kimball R.T."/>
            <person name="Braun E.L."/>
            <person name="Burleigh J.G."/>
        </authorList>
    </citation>
    <scope>NUCLEOTIDE SEQUENCE [LARGE SCALE GENOMIC DNA]</scope>
    <source>
        <strain evidence="1">RTK389</strain>
        <tissue evidence="1">Blood</tissue>
    </source>
</reference>
<evidence type="ECO:0000313" key="2">
    <source>
        <dbReference type="Proteomes" id="UP000237246"/>
    </source>
</evidence>
<dbReference type="Proteomes" id="UP000237246">
    <property type="component" value="Unassembled WGS sequence"/>
</dbReference>
<dbReference type="EMBL" id="PPHD01044516">
    <property type="protein sequence ID" value="POI24007.1"/>
    <property type="molecule type" value="Genomic_DNA"/>
</dbReference>
<name>A0A2P4SIS2_BAMTH</name>
<keyword evidence="2" id="KW-1185">Reference proteome</keyword>
<proteinExistence type="predicted"/>
<sequence length="24" mass="2509">MCHVSSMGQMAILPAPGIKEGLHT</sequence>
<organism evidence="1 2">
    <name type="scientific">Bambusicola thoracicus</name>
    <name type="common">Chinese bamboo-partridge</name>
    <name type="synonym">Perdix thoracica</name>
    <dbReference type="NCBI Taxonomy" id="9083"/>
    <lineage>
        <taxon>Eukaryota</taxon>
        <taxon>Metazoa</taxon>
        <taxon>Chordata</taxon>
        <taxon>Craniata</taxon>
        <taxon>Vertebrata</taxon>
        <taxon>Euteleostomi</taxon>
        <taxon>Archelosauria</taxon>
        <taxon>Archosauria</taxon>
        <taxon>Dinosauria</taxon>
        <taxon>Saurischia</taxon>
        <taxon>Theropoda</taxon>
        <taxon>Coelurosauria</taxon>
        <taxon>Aves</taxon>
        <taxon>Neognathae</taxon>
        <taxon>Galloanserae</taxon>
        <taxon>Galliformes</taxon>
        <taxon>Phasianidae</taxon>
        <taxon>Perdicinae</taxon>
        <taxon>Bambusicola</taxon>
    </lineage>
</organism>
<protein>
    <submittedName>
        <fullName evidence="1">Uncharacterized protein</fullName>
    </submittedName>
</protein>
<gene>
    <name evidence="1" type="ORF">CIB84_012245</name>
</gene>
<dbReference type="AlphaFoldDB" id="A0A2P4SIS2"/>
<comment type="caution">
    <text evidence="1">The sequence shown here is derived from an EMBL/GenBank/DDBJ whole genome shotgun (WGS) entry which is preliminary data.</text>
</comment>